<protein>
    <submittedName>
        <fullName evidence="1">Uncharacterized protein</fullName>
    </submittedName>
</protein>
<accession>A0ACB8A051</accession>
<evidence type="ECO:0000313" key="1">
    <source>
        <dbReference type="EMBL" id="KAH7906895.1"/>
    </source>
</evidence>
<reference evidence="1" key="1">
    <citation type="journal article" date="2021" name="New Phytol.">
        <title>Evolutionary innovations through gain and loss of genes in the ectomycorrhizal Boletales.</title>
        <authorList>
            <person name="Wu G."/>
            <person name="Miyauchi S."/>
            <person name="Morin E."/>
            <person name="Kuo A."/>
            <person name="Drula E."/>
            <person name="Varga T."/>
            <person name="Kohler A."/>
            <person name="Feng B."/>
            <person name="Cao Y."/>
            <person name="Lipzen A."/>
            <person name="Daum C."/>
            <person name="Hundley H."/>
            <person name="Pangilinan J."/>
            <person name="Johnson J."/>
            <person name="Barry K."/>
            <person name="LaButti K."/>
            <person name="Ng V."/>
            <person name="Ahrendt S."/>
            <person name="Min B."/>
            <person name="Choi I.G."/>
            <person name="Park H."/>
            <person name="Plett J.M."/>
            <person name="Magnuson J."/>
            <person name="Spatafora J.W."/>
            <person name="Nagy L.G."/>
            <person name="Henrissat B."/>
            <person name="Grigoriev I.V."/>
            <person name="Yang Z.L."/>
            <person name="Xu J."/>
            <person name="Martin F.M."/>
        </authorList>
    </citation>
    <scope>NUCLEOTIDE SEQUENCE</scope>
    <source>
        <strain evidence="1">ATCC 28755</strain>
    </source>
</reference>
<gene>
    <name evidence="1" type="ORF">BJ138DRAFT_1117169</name>
</gene>
<evidence type="ECO:0000313" key="2">
    <source>
        <dbReference type="Proteomes" id="UP000790377"/>
    </source>
</evidence>
<keyword evidence="2" id="KW-1185">Reference proteome</keyword>
<dbReference type="EMBL" id="MU267963">
    <property type="protein sequence ID" value="KAH7906895.1"/>
    <property type="molecule type" value="Genomic_DNA"/>
</dbReference>
<sequence>MPVPLPNNDFQDPLWREAYDKCLGDEANAADNEAAPIHARMLGYCMREAHGRGSDNIARAIVVCHNDQEKFTQVAYRYIHHFLRCFRSAKGRTPTPSTHPSLPAFDDTQQAAADFLKEPPTNHATAKHKALVRDRSKCMLTGEFDLNIYFTKPHLYTEGTPLCTEAAHIVSASSNAATSDEAERKYAAFVWDLLKSFGSTLSFEQLNGSGLHRLENIMTLCYDKHDSFDKLRLWLDSTVSRTPRTPYFELGYQKLTFTTDDPVNYPLPNPEYLRHHAAAARVAYMSGAGEYIERVLTDMEMASVLADDGSSVELLAAALVVNTVH</sequence>
<proteinExistence type="predicted"/>
<comment type="caution">
    <text evidence="1">The sequence shown here is derived from an EMBL/GenBank/DDBJ whole genome shotgun (WGS) entry which is preliminary data.</text>
</comment>
<organism evidence="1 2">
    <name type="scientific">Hygrophoropsis aurantiaca</name>
    <dbReference type="NCBI Taxonomy" id="72124"/>
    <lineage>
        <taxon>Eukaryota</taxon>
        <taxon>Fungi</taxon>
        <taxon>Dikarya</taxon>
        <taxon>Basidiomycota</taxon>
        <taxon>Agaricomycotina</taxon>
        <taxon>Agaricomycetes</taxon>
        <taxon>Agaricomycetidae</taxon>
        <taxon>Boletales</taxon>
        <taxon>Coniophorineae</taxon>
        <taxon>Hygrophoropsidaceae</taxon>
        <taxon>Hygrophoropsis</taxon>
    </lineage>
</organism>
<name>A0ACB8A051_9AGAM</name>
<dbReference type="Proteomes" id="UP000790377">
    <property type="component" value="Unassembled WGS sequence"/>
</dbReference>